<name>B1C8E7_9FIRM</name>
<reference evidence="2" key="1">
    <citation type="submission" date="2008-01" db="EMBL/GenBank/DDBJ databases">
        <authorList>
            <person name="Fulton L."/>
            <person name="Clifton S."/>
            <person name="Fulton B."/>
            <person name="Xu J."/>
            <person name="Minx P."/>
            <person name="Pepin K.H."/>
            <person name="Johnson M."/>
            <person name="Thiruvilangam P."/>
            <person name="Bhonagiri V."/>
            <person name="Nash W.E."/>
            <person name="Mardis E.R."/>
            <person name="Wilson R.K."/>
        </authorList>
    </citation>
    <scope>NUCLEOTIDE SEQUENCE [LARGE SCALE GENOMIC DNA]</scope>
    <source>
        <strain evidence="2">DSM 17244</strain>
    </source>
</reference>
<proteinExistence type="predicted"/>
<evidence type="ECO:0000313" key="2">
    <source>
        <dbReference type="EMBL" id="EDS73284.1"/>
    </source>
</evidence>
<dbReference type="AlphaFoldDB" id="B1C8E7"/>
<sequence>MFYRDSIVFPSAFHKIFYFYGIAGPILGIIAVIYKIKERKSNK</sequence>
<dbReference type="HOGENOM" id="CLU_3228868_0_0_9"/>
<reference evidence="2" key="2">
    <citation type="submission" date="2013-08" db="EMBL/GenBank/DDBJ databases">
        <title>Draft genome sequence of Anaerofustis stercorihominis (DSM 17244).</title>
        <authorList>
            <person name="Sudarsanam P."/>
            <person name="Ley R."/>
            <person name="Guruge J."/>
            <person name="Turnbaugh P.J."/>
            <person name="Mahowald M."/>
            <person name="Liep D."/>
            <person name="Gordon J."/>
        </authorList>
    </citation>
    <scope>NUCLEOTIDE SEQUENCE</scope>
    <source>
        <strain evidence="2">DSM 17244</strain>
    </source>
</reference>
<evidence type="ECO:0000256" key="1">
    <source>
        <dbReference type="SAM" id="Phobius"/>
    </source>
</evidence>
<keyword evidence="1" id="KW-1133">Transmembrane helix</keyword>
<evidence type="ECO:0000313" key="3">
    <source>
        <dbReference type="Proteomes" id="UP000005178"/>
    </source>
</evidence>
<feature type="transmembrane region" description="Helical" evidence="1">
    <location>
        <begin position="16"/>
        <end position="34"/>
    </location>
</feature>
<dbReference type="EMBL" id="ABIL02000005">
    <property type="protein sequence ID" value="EDS73284.1"/>
    <property type="molecule type" value="Genomic_DNA"/>
</dbReference>
<protein>
    <submittedName>
        <fullName evidence="2">Uncharacterized protein</fullName>
    </submittedName>
</protein>
<keyword evidence="1" id="KW-0812">Transmembrane</keyword>
<comment type="caution">
    <text evidence="2">The sequence shown here is derived from an EMBL/GenBank/DDBJ whole genome shotgun (WGS) entry which is preliminary data.</text>
</comment>
<accession>B1C8E7</accession>
<dbReference type="STRING" id="445971.ANASTE_01004"/>
<gene>
    <name evidence="2" type="ORF">ANASTE_01004</name>
</gene>
<organism evidence="2 3">
    <name type="scientific">Anaerofustis stercorihominis DSM 17244</name>
    <dbReference type="NCBI Taxonomy" id="445971"/>
    <lineage>
        <taxon>Bacteria</taxon>
        <taxon>Bacillati</taxon>
        <taxon>Bacillota</taxon>
        <taxon>Clostridia</taxon>
        <taxon>Eubacteriales</taxon>
        <taxon>Eubacteriaceae</taxon>
        <taxon>Anaerofustis</taxon>
    </lineage>
</organism>
<keyword evidence="1" id="KW-0472">Membrane</keyword>
<keyword evidence="3" id="KW-1185">Reference proteome</keyword>
<dbReference type="Proteomes" id="UP000005178">
    <property type="component" value="Unassembled WGS sequence"/>
</dbReference>